<gene>
    <name evidence="6" type="ORF">WA026_022507</name>
</gene>
<evidence type="ECO:0008006" key="8">
    <source>
        <dbReference type="Google" id="ProtNLM"/>
    </source>
</evidence>
<sequence length="538" mass="62112">MYIYITVALSVQLNIKRVNGLEDSDKKMILFQKLIIYLMLASFFKAQCAKILGIFQVASHSHYTAHSTLMKILAENGHDVTIVSTHKDKNPPRNYKQVILTEVSDKMKGGTPNFYNASMNLWLEEIIFIYFCTDLIEDVFRHPKFQALMNSGEQFDAVIIEEFYSEALKYIAHHFKAPLIVLNAMDANEWVNHYQGNPDSPSYTPSLHSLDLSCNMSFFDRIFNSLVYIYLCLIRYFLLIPVQNSMLHKYYPEAPHLNDLVYNVSLVFLNADPSVHEPLPRVPSMINIGGYHIRKTEPLPEDLKKVLDNAKYGVIYFSMGSVLQGKDIPEDKLNYLLEAFSKLNETVLFKLEGRKLSEKPPNVVIRDWFPQNDVLAHKNVKLFITHGGLFSTLEAVYHAVPILSLPVFADQYVNSKRAASNGFAKYIPFNEIDDQNFNSYLSDMLKNQTYKKNIIKRSKMLTDKPISPAESVNFWVEYVISHQGAPHLKVASLNLYWYQYLLLDVIAFIFTLLLLTFYIARKLNYLIFGKHYEKIKPD</sequence>
<dbReference type="EMBL" id="JARQZJ010000079">
    <property type="protein sequence ID" value="KAK9882637.1"/>
    <property type="molecule type" value="Genomic_DNA"/>
</dbReference>
<dbReference type="SUPFAM" id="SSF53756">
    <property type="entry name" value="UDP-Glycosyltransferase/glycogen phosphorylase"/>
    <property type="match status" value="1"/>
</dbReference>
<dbReference type="InterPro" id="IPR002213">
    <property type="entry name" value="UDP_glucos_trans"/>
</dbReference>
<dbReference type="InterPro" id="IPR035595">
    <property type="entry name" value="UDP_glycos_trans_CS"/>
</dbReference>
<dbReference type="InterPro" id="IPR050271">
    <property type="entry name" value="UDP-glycosyltransferase"/>
</dbReference>
<keyword evidence="3 4" id="KW-0808">Transferase</keyword>
<dbReference type="GO" id="GO:0008194">
    <property type="term" value="F:UDP-glycosyltransferase activity"/>
    <property type="evidence" value="ECO:0007669"/>
    <property type="project" value="InterPro"/>
</dbReference>
<keyword evidence="7" id="KW-1185">Reference proteome</keyword>
<evidence type="ECO:0000313" key="7">
    <source>
        <dbReference type="Proteomes" id="UP001431783"/>
    </source>
</evidence>
<evidence type="ECO:0000256" key="5">
    <source>
        <dbReference type="SAM" id="Phobius"/>
    </source>
</evidence>
<proteinExistence type="inferred from homology"/>
<dbReference type="Gene3D" id="3.40.50.2000">
    <property type="entry name" value="Glycogen Phosphorylase B"/>
    <property type="match status" value="1"/>
</dbReference>
<comment type="caution">
    <text evidence="6">The sequence shown here is derived from an EMBL/GenBank/DDBJ whole genome shotgun (WGS) entry which is preliminary data.</text>
</comment>
<name>A0AAW1UQG6_9CUCU</name>
<feature type="transmembrane region" description="Helical" evidence="5">
    <location>
        <begin position="497"/>
        <end position="520"/>
    </location>
</feature>
<keyword evidence="5" id="KW-0812">Transmembrane</keyword>
<dbReference type="FunFam" id="3.40.50.2000:FF:000050">
    <property type="entry name" value="UDP-glucuronosyltransferase"/>
    <property type="match status" value="1"/>
</dbReference>
<keyword evidence="5" id="KW-1133">Transmembrane helix</keyword>
<dbReference type="Pfam" id="PF00201">
    <property type="entry name" value="UDPGT"/>
    <property type="match status" value="1"/>
</dbReference>
<evidence type="ECO:0000256" key="2">
    <source>
        <dbReference type="ARBA" id="ARBA00022676"/>
    </source>
</evidence>
<protein>
    <recommendedName>
        <fullName evidence="8">Glucuronosyltransferase</fullName>
    </recommendedName>
</protein>
<dbReference type="Proteomes" id="UP001431783">
    <property type="component" value="Unassembled WGS sequence"/>
</dbReference>
<dbReference type="AlphaFoldDB" id="A0AAW1UQG6"/>
<keyword evidence="5" id="KW-0472">Membrane</keyword>
<reference evidence="6 7" key="1">
    <citation type="submission" date="2023-03" db="EMBL/GenBank/DDBJ databases">
        <title>Genome insight into feeding habits of ladybird beetles.</title>
        <authorList>
            <person name="Li H.-S."/>
            <person name="Huang Y.-H."/>
            <person name="Pang H."/>
        </authorList>
    </citation>
    <scope>NUCLEOTIDE SEQUENCE [LARGE SCALE GENOMIC DNA]</scope>
    <source>
        <strain evidence="6">SYSU_2023b</strain>
        <tissue evidence="6">Whole body</tissue>
    </source>
</reference>
<dbReference type="PANTHER" id="PTHR48043:SF159">
    <property type="entry name" value="EG:EG0003.4 PROTEIN-RELATED"/>
    <property type="match status" value="1"/>
</dbReference>
<evidence type="ECO:0000256" key="4">
    <source>
        <dbReference type="RuleBase" id="RU003718"/>
    </source>
</evidence>
<evidence type="ECO:0000256" key="1">
    <source>
        <dbReference type="ARBA" id="ARBA00009995"/>
    </source>
</evidence>
<organism evidence="6 7">
    <name type="scientific">Henosepilachna vigintioctopunctata</name>
    <dbReference type="NCBI Taxonomy" id="420089"/>
    <lineage>
        <taxon>Eukaryota</taxon>
        <taxon>Metazoa</taxon>
        <taxon>Ecdysozoa</taxon>
        <taxon>Arthropoda</taxon>
        <taxon>Hexapoda</taxon>
        <taxon>Insecta</taxon>
        <taxon>Pterygota</taxon>
        <taxon>Neoptera</taxon>
        <taxon>Endopterygota</taxon>
        <taxon>Coleoptera</taxon>
        <taxon>Polyphaga</taxon>
        <taxon>Cucujiformia</taxon>
        <taxon>Coccinelloidea</taxon>
        <taxon>Coccinellidae</taxon>
        <taxon>Epilachninae</taxon>
        <taxon>Epilachnini</taxon>
        <taxon>Henosepilachna</taxon>
    </lineage>
</organism>
<evidence type="ECO:0000313" key="6">
    <source>
        <dbReference type="EMBL" id="KAK9882637.1"/>
    </source>
</evidence>
<accession>A0AAW1UQG6</accession>
<comment type="similarity">
    <text evidence="1 4">Belongs to the UDP-glycosyltransferase family.</text>
</comment>
<evidence type="ECO:0000256" key="3">
    <source>
        <dbReference type="ARBA" id="ARBA00022679"/>
    </source>
</evidence>
<keyword evidence="2 4" id="KW-0328">Glycosyltransferase</keyword>
<dbReference type="PROSITE" id="PS00375">
    <property type="entry name" value="UDPGT"/>
    <property type="match status" value="1"/>
</dbReference>
<dbReference type="PANTHER" id="PTHR48043">
    <property type="entry name" value="EG:EG0003.4 PROTEIN-RELATED"/>
    <property type="match status" value="1"/>
</dbReference>
<dbReference type="CDD" id="cd03784">
    <property type="entry name" value="GT1_Gtf-like"/>
    <property type="match status" value="1"/>
</dbReference>